<dbReference type="Proteomes" id="UP000093070">
    <property type="component" value="Chromosome"/>
</dbReference>
<dbReference type="EMBL" id="CP013259">
    <property type="protein sequence ID" value="ANZ22662.1"/>
    <property type="molecule type" value="Genomic_DNA"/>
</dbReference>
<dbReference type="RefSeq" id="WP_075433484.1">
    <property type="nucleotide sequence ID" value="NZ_CP013259.1"/>
</dbReference>
<evidence type="ECO:0000313" key="14">
    <source>
        <dbReference type="EMBL" id="ANZ22662.1"/>
    </source>
</evidence>
<keyword evidence="6" id="KW-0132">Cell division</keyword>
<dbReference type="GO" id="GO:0005737">
    <property type="term" value="C:cytoplasm"/>
    <property type="evidence" value="ECO:0007669"/>
    <property type="project" value="UniProtKB-SubCell"/>
</dbReference>
<dbReference type="NCBIfam" id="TIGR00115">
    <property type="entry name" value="tig"/>
    <property type="match status" value="1"/>
</dbReference>
<keyword evidence="9" id="KW-0413">Isomerase</keyword>
<dbReference type="Gene3D" id="3.10.50.40">
    <property type="match status" value="1"/>
</dbReference>
<dbReference type="InterPro" id="IPR008881">
    <property type="entry name" value="Trigger_fac_ribosome-bd_bac"/>
</dbReference>
<dbReference type="AlphaFoldDB" id="A0A1B2H901"/>
<evidence type="ECO:0000256" key="5">
    <source>
        <dbReference type="ARBA" id="ARBA00016902"/>
    </source>
</evidence>
<evidence type="ECO:0000256" key="1">
    <source>
        <dbReference type="ARBA" id="ARBA00000971"/>
    </source>
</evidence>
<dbReference type="GO" id="GO:0051301">
    <property type="term" value="P:cell division"/>
    <property type="evidence" value="ECO:0007669"/>
    <property type="project" value="UniProtKB-KW"/>
</dbReference>
<evidence type="ECO:0000256" key="8">
    <source>
        <dbReference type="ARBA" id="ARBA00023186"/>
    </source>
</evidence>
<accession>A0A1B2H901</accession>
<dbReference type="GO" id="GO:0015031">
    <property type="term" value="P:protein transport"/>
    <property type="evidence" value="ECO:0007669"/>
    <property type="project" value="InterPro"/>
</dbReference>
<evidence type="ECO:0000256" key="9">
    <source>
        <dbReference type="ARBA" id="ARBA00023235"/>
    </source>
</evidence>
<dbReference type="Gene3D" id="1.10.3120.10">
    <property type="entry name" value="Trigger factor, C-terminal domain"/>
    <property type="match status" value="1"/>
</dbReference>
<dbReference type="SUPFAM" id="SSF54534">
    <property type="entry name" value="FKBP-like"/>
    <property type="match status" value="1"/>
</dbReference>
<dbReference type="InterPro" id="IPR005215">
    <property type="entry name" value="Trig_fac"/>
</dbReference>
<keyword evidence="8" id="KW-0143">Chaperone</keyword>
<dbReference type="STRING" id="118101.ATN01_02350"/>
<sequence>MKFIMEKNKDSSHRVTIKILNKIINNEIMTEFIKIRKKTNINGFRKGKIPIKIIKEKHGEKVYYDVFKKLMQKFFHDFIYKEKIKIIGHPKYYMNKNQNQKQEYFEYFVIYEKYPKFDIKQLKYLTAKEIIVNVTDKNITNIIEQNAYEQQNWETVNKPIKMYDRITVEYNIYDEKNQKIEKFNVKTIQFIVFKNTLFTQLNERVINHVVNDIIFFKVKFHQFHPEKELQNQAISFKIKIKKIEKLKEIDNQHTKEIKKFDASEYKIIKNNLNYEITKTIEEYLKNQILDNILKKNIIIIPKILLEEEVNKLYEKYKINYKENNHNILEKRYHYNLRKQAKKILCFKIIIEKIIVDNNLTSHKKNIKALIKKISLNKKKELELIDLYNKNHYFKDLIHNLDIETQAMYLLKKKVNIIQQEWNFDQFITFKWQTNQEVFL</sequence>
<dbReference type="Gene3D" id="3.30.70.1050">
    <property type="entry name" value="Trigger factor ribosome-binding domain"/>
    <property type="match status" value="1"/>
</dbReference>
<comment type="catalytic activity">
    <reaction evidence="1">
        <text>[protein]-peptidylproline (omega=180) = [protein]-peptidylproline (omega=0)</text>
        <dbReference type="Rhea" id="RHEA:16237"/>
        <dbReference type="Rhea" id="RHEA-COMP:10747"/>
        <dbReference type="Rhea" id="RHEA-COMP:10748"/>
        <dbReference type="ChEBI" id="CHEBI:83833"/>
        <dbReference type="ChEBI" id="CHEBI:83834"/>
        <dbReference type="EC" id="5.2.1.8"/>
    </reaction>
</comment>
<dbReference type="OrthoDB" id="9767721at2"/>
<gene>
    <name evidence="14" type="ORF">ATN01_02350</name>
</gene>
<evidence type="ECO:0000256" key="4">
    <source>
        <dbReference type="ARBA" id="ARBA00013194"/>
    </source>
</evidence>
<name>A0A1B2H901_BUCDN</name>
<feature type="domain" description="Trigger factor ribosome-binding bacterial" evidence="12">
    <location>
        <begin position="1"/>
        <end position="145"/>
    </location>
</feature>
<evidence type="ECO:0000256" key="7">
    <source>
        <dbReference type="ARBA" id="ARBA00023110"/>
    </source>
</evidence>
<evidence type="ECO:0000259" key="12">
    <source>
        <dbReference type="Pfam" id="PF05697"/>
    </source>
</evidence>
<comment type="similarity">
    <text evidence="3">Belongs to the FKBP-type PPIase family. Tig subfamily.</text>
</comment>
<evidence type="ECO:0000256" key="10">
    <source>
        <dbReference type="ARBA" id="ARBA00023306"/>
    </source>
</evidence>
<dbReference type="InterPro" id="IPR037041">
    <property type="entry name" value="Trigger_fac_C_sf"/>
</dbReference>
<protein>
    <recommendedName>
        <fullName evidence="5">Trigger factor</fullName>
        <ecNumber evidence="4">5.2.1.8</ecNumber>
    </recommendedName>
    <alternativeName>
        <fullName evidence="11">PPIase</fullName>
    </alternativeName>
</protein>
<evidence type="ECO:0000259" key="13">
    <source>
        <dbReference type="Pfam" id="PF05698"/>
    </source>
</evidence>
<evidence type="ECO:0000256" key="3">
    <source>
        <dbReference type="ARBA" id="ARBA00005464"/>
    </source>
</evidence>
<evidence type="ECO:0000256" key="2">
    <source>
        <dbReference type="ARBA" id="ARBA00004496"/>
    </source>
</evidence>
<evidence type="ECO:0000256" key="6">
    <source>
        <dbReference type="ARBA" id="ARBA00022618"/>
    </source>
</evidence>
<dbReference type="GO" id="GO:0006457">
    <property type="term" value="P:protein folding"/>
    <property type="evidence" value="ECO:0007669"/>
    <property type="project" value="InterPro"/>
</dbReference>
<dbReference type="InterPro" id="IPR036611">
    <property type="entry name" value="Trigger_fac_ribosome-bd_sf"/>
</dbReference>
<dbReference type="PIRSF" id="PIRSF003095">
    <property type="entry name" value="Trigger_factor"/>
    <property type="match status" value="1"/>
</dbReference>
<dbReference type="InterPro" id="IPR008880">
    <property type="entry name" value="Trigger_fac_C"/>
</dbReference>
<organism evidence="14 15">
    <name type="scientific">Buchnera aphidicola subsp. Diuraphis noxia</name>
    <dbReference type="NCBI Taxonomy" id="118101"/>
    <lineage>
        <taxon>Bacteria</taxon>
        <taxon>Pseudomonadati</taxon>
        <taxon>Pseudomonadota</taxon>
        <taxon>Gammaproteobacteria</taxon>
        <taxon>Enterobacterales</taxon>
        <taxon>Erwiniaceae</taxon>
        <taxon>Buchnera</taxon>
    </lineage>
</organism>
<reference evidence="14 15" key="1">
    <citation type="submission" date="2015-11" db="EMBL/GenBank/DDBJ databases">
        <title>The complete genome of Buchnera aphidicola from Diuraphis noxia biotype SAM.</title>
        <authorList>
            <person name="Burger N.F.V."/>
            <person name="Oberholster A.-M."/>
        </authorList>
    </citation>
    <scope>NUCLEOTIDE SEQUENCE [LARGE SCALE GENOMIC DNA]</scope>
    <source>
        <strain evidence="14">SAM</strain>
    </source>
</reference>
<proteinExistence type="inferred from homology"/>
<comment type="subcellular location">
    <subcellularLocation>
        <location evidence="2">Cytoplasm</location>
    </subcellularLocation>
</comment>
<keyword evidence="7" id="KW-0697">Rotamase</keyword>
<dbReference type="Pfam" id="PF05697">
    <property type="entry name" value="Trigger_N"/>
    <property type="match status" value="1"/>
</dbReference>
<feature type="domain" description="Trigger factor C-terminal" evidence="13">
    <location>
        <begin position="268"/>
        <end position="406"/>
    </location>
</feature>
<dbReference type="InterPro" id="IPR027304">
    <property type="entry name" value="Trigger_fact/SurA_dom_sf"/>
</dbReference>
<dbReference type="SUPFAM" id="SSF109998">
    <property type="entry name" value="Triger factor/SurA peptide-binding domain-like"/>
    <property type="match status" value="1"/>
</dbReference>
<evidence type="ECO:0000313" key="15">
    <source>
        <dbReference type="Proteomes" id="UP000093070"/>
    </source>
</evidence>
<dbReference type="InterPro" id="IPR046357">
    <property type="entry name" value="PPIase_dom_sf"/>
</dbReference>
<dbReference type="GO" id="GO:0003755">
    <property type="term" value="F:peptidyl-prolyl cis-trans isomerase activity"/>
    <property type="evidence" value="ECO:0007669"/>
    <property type="project" value="UniProtKB-KW"/>
</dbReference>
<keyword evidence="10" id="KW-0131">Cell cycle</keyword>
<dbReference type="SUPFAM" id="SSF102735">
    <property type="entry name" value="Trigger factor ribosome-binding domain"/>
    <property type="match status" value="1"/>
</dbReference>
<dbReference type="Pfam" id="PF05698">
    <property type="entry name" value="Trigger_C"/>
    <property type="match status" value="1"/>
</dbReference>
<dbReference type="EC" id="5.2.1.8" evidence="4"/>
<evidence type="ECO:0000256" key="11">
    <source>
        <dbReference type="ARBA" id="ARBA00029986"/>
    </source>
</evidence>